<sequence>MGTLLGENPIGWSVQFLDAPLDVVQAEILRFPHRSKRGMRSVGRLPDALDALMPFEAPWTRELILPCGRWTAYLNNFIGGGDPTAIGGGLGLRLGITCVVAIHTPRHGPGHQSTQLWVHGPGGRPPLMGIRSISADAADGRWFWRESGTPFPFEETDRYTARLKRERFDGPMLLRYLRALDIPAAADAAYGPGVLFQQHVDYTPRQQTLAELRAMVY</sequence>
<protein>
    <submittedName>
        <fullName evidence="1">Uncharacterized protein</fullName>
    </submittedName>
</protein>
<dbReference type="RefSeq" id="WP_166233030.1">
    <property type="nucleotide sequence ID" value="NZ_CP049865.1"/>
</dbReference>
<proteinExistence type="predicted"/>
<gene>
    <name evidence="1" type="ORF">G7070_06925</name>
</gene>
<evidence type="ECO:0000313" key="2">
    <source>
        <dbReference type="Proteomes" id="UP000501058"/>
    </source>
</evidence>
<dbReference type="KEGG" id="prv:G7070_06925"/>
<dbReference type="Proteomes" id="UP000501058">
    <property type="component" value="Chromosome"/>
</dbReference>
<organism evidence="1 2">
    <name type="scientific">Propioniciclava coleopterorum</name>
    <dbReference type="NCBI Taxonomy" id="2714937"/>
    <lineage>
        <taxon>Bacteria</taxon>
        <taxon>Bacillati</taxon>
        <taxon>Actinomycetota</taxon>
        <taxon>Actinomycetes</taxon>
        <taxon>Propionibacteriales</taxon>
        <taxon>Propionibacteriaceae</taxon>
        <taxon>Propioniciclava</taxon>
    </lineage>
</organism>
<evidence type="ECO:0000313" key="1">
    <source>
        <dbReference type="EMBL" id="QIK72048.1"/>
    </source>
</evidence>
<name>A0A6G7Y5X8_9ACTN</name>
<reference evidence="1 2" key="1">
    <citation type="submission" date="2020-03" db="EMBL/GenBank/DDBJ databases">
        <title>Propioniciclava sp. nov., isolated from Hydrophilus acuminatus.</title>
        <authorList>
            <person name="Hyun D.-W."/>
            <person name="Bae J.-W."/>
        </authorList>
    </citation>
    <scope>NUCLEOTIDE SEQUENCE [LARGE SCALE GENOMIC DNA]</scope>
    <source>
        <strain evidence="1 2">HDW11</strain>
    </source>
</reference>
<accession>A0A6G7Y5X8</accession>
<dbReference type="EMBL" id="CP049865">
    <property type="protein sequence ID" value="QIK72048.1"/>
    <property type="molecule type" value="Genomic_DNA"/>
</dbReference>
<dbReference type="AlphaFoldDB" id="A0A6G7Y5X8"/>
<keyword evidence="2" id="KW-1185">Reference proteome</keyword>